<evidence type="ECO:0000313" key="2">
    <source>
        <dbReference type="EMBL" id="SDH71498.1"/>
    </source>
</evidence>
<dbReference type="PANTHER" id="PTHR30290">
    <property type="entry name" value="PERIPLASMIC BINDING COMPONENT OF ABC TRANSPORTER"/>
    <property type="match status" value="1"/>
</dbReference>
<dbReference type="GO" id="GO:0015833">
    <property type="term" value="P:peptide transport"/>
    <property type="evidence" value="ECO:0007669"/>
    <property type="project" value="TreeGrafter"/>
</dbReference>
<feature type="domain" description="Solute-binding protein family 5" evidence="1">
    <location>
        <begin position="86"/>
        <end position="417"/>
    </location>
</feature>
<dbReference type="InterPro" id="IPR006311">
    <property type="entry name" value="TAT_signal"/>
</dbReference>
<evidence type="ECO:0000259" key="1">
    <source>
        <dbReference type="Pfam" id="PF00496"/>
    </source>
</evidence>
<dbReference type="RefSeq" id="WP_092504854.1">
    <property type="nucleotide sequence ID" value="NZ_LT629695.1"/>
</dbReference>
<dbReference type="InterPro" id="IPR000914">
    <property type="entry name" value="SBP_5_dom"/>
</dbReference>
<dbReference type="InterPro" id="IPR030678">
    <property type="entry name" value="Peptide/Ni-bd"/>
</dbReference>
<dbReference type="PIRSF" id="PIRSF002741">
    <property type="entry name" value="MppA"/>
    <property type="match status" value="1"/>
</dbReference>
<keyword evidence="3" id="KW-1185">Reference proteome</keyword>
<reference evidence="3" key="1">
    <citation type="submission" date="2016-10" db="EMBL/GenBank/DDBJ databases">
        <authorList>
            <person name="Varghese N."/>
            <person name="Submissions S."/>
        </authorList>
    </citation>
    <scope>NUCLEOTIDE SEQUENCE [LARGE SCALE GENOMIC DNA]</scope>
    <source>
        <strain evidence="3">DSM 22002</strain>
    </source>
</reference>
<sequence>MSALPPVLVDRRGFLGLVGAGAILTLAACAPAAGGSGGAASTTLRWAAGSQPWSWDPVVQGSGFQFNQLSLVYASLTEIDEDGVAQPGLAESWEYDEAGTSVTFHLREGLVFTDGTPLDAAAVAAYVLRAKSQEDSAIAGDLTSIADAVADSDTDVRLTLTQVDHQIPLLLGRRVAQITSPAVEPGDLTTAPVGAGPFRVVELVPESHVHLERNPDFYRADEIHIERVELSWGIEASSLVSALQTGVYDFADIPAAQAQAAEAAGLDVTVHPGFNASNLSVNGTKTPFDDPIVLEAARYAIDRQELVDTLTFGYGAPTSQPFPEGYVAWSADVEDPWPFDADRARELLEGAGYGPGDLAVELVVSTDEPQHEVLQRQLGAVGIDVSIRVDPNWNEPFFGKQLALSTYGTTGRESPVQTLTAHFGEAGPLNLSGVASPEFLAAVQVARETPLDSPDYPANLQAATAAGVRTTSTIFTFSLPNLFAKRGLSELPQIPGQIHWTGVRLEA</sequence>
<name>A0A1G8ENP5_9MICO</name>
<gene>
    <name evidence="2" type="ORF">SAMN04489720_2125</name>
</gene>
<dbReference type="GO" id="GO:0043190">
    <property type="term" value="C:ATP-binding cassette (ABC) transporter complex"/>
    <property type="evidence" value="ECO:0007669"/>
    <property type="project" value="InterPro"/>
</dbReference>
<dbReference type="PROSITE" id="PS51318">
    <property type="entry name" value="TAT"/>
    <property type="match status" value="1"/>
</dbReference>
<accession>A0A1G8ENP5</accession>
<protein>
    <submittedName>
        <fullName evidence="2">Peptide/nickel transport system substrate-binding protein</fullName>
    </submittedName>
</protein>
<dbReference type="EMBL" id="LT629695">
    <property type="protein sequence ID" value="SDH71498.1"/>
    <property type="molecule type" value="Genomic_DNA"/>
</dbReference>
<dbReference type="AlphaFoldDB" id="A0A1G8ENP5"/>
<dbReference type="OrthoDB" id="3225986at2"/>
<proteinExistence type="predicted"/>
<dbReference type="GO" id="GO:1904680">
    <property type="term" value="F:peptide transmembrane transporter activity"/>
    <property type="evidence" value="ECO:0007669"/>
    <property type="project" value="TreeGrafter"/>
</dbReference>
<dbReference type="Gene3D" id="3.10.105.10">
    <property type="entry name" value="Dipeptide-binding Protein, Domain 3"/>
    <property type="match status" value="1"/>
</dbReference>
<evidence type="ECO:0000313" key="3">
    <source>
        <dbReference type="Proteomes" id="UP000198822"/>
    </source>
</evidence>
<dbReference type="Pfam" id="PF00496">
    <property type="entry name" value="SBP_bac_5"/>
    <property type="match status" value="1"/>
</dbReference>
<dbReference type="SUPFAM" id="SSF53850">
    <property type="entry name" value="Periplasmic binding protein-like II"/>
    <property type="match status" value="1"/>
</dbReference>
<dbReference type="GO" id="GO:0042597">
    <property type="term" value="C:periplasmic space"/>
    <property type="evidence" value="ECO:0007669"/>
    <property type="project" value="UniProtKB-ARBA"/>
</dbReference>
<organism evidence="2 3">
    <name type="scientific">Agrococcus jejuensis</name>
    <dbReference type="NCBI Taxonomy" id="399736"/>
    <lineage>
        <taxon>Bacteria</taxon>
        <taxon>Bacillati</taxon>
        <taxon>Actinomycetota</taxon>
        <taxon>Actinomycetes</taxon>
        <taxon>Micrococcales</taxon>
        <taxon>Microbacteriaceae</taxon>
        <taxon>Agrococcus</taxon>
    </lineage>
</organism>
<dbReference type="STRING" id="399736.SAMN04489720_2125"/>
<dbReference type="Proteomes" id="UP000198822">
    <property type="component" value="Chromosome I"/>
</dbReference>
<dbReference type="InterPro" id="IPR039424">
    <property type="entry name" value="SBP_5"/>
</dbReference>
<dbReference type="Gene3D" id="3.40.190.10">
    <property type="entry name" value="Periplasmic binding protein-like II"/>
    <property type="match status" value="1"/>
</dbReference>